<organism evidence="1 2">
    <name type="scientific">Cephalotrichum gorgonifer</name>
    <dbReference type="NCBI Taxonomy" id="2041049"/>
    <lineage>
        <taxon>Eukaryota</taxon>
        <taxon>Fungi</taxon>
        <taxon>Dikarya</taxon>
        <taxon>Ascomycota</taxon>
        <taxon>Pezizomycotina</taxon>
        <taxon>Sordariomycetes</taxon>
        <taxon>Hypocreomycetidae</taxon>
        <taxon>Microascales</taxon>
        <taxon>Microascaceae</taxon>
        <taxon>Cephalotrichum</taxon>
    </lineage>
</organism>
<sequence>MALPFAARRRSRTLIVLAIVAIAVIYLFRGASQQPFDPNYGLLNTLDADSRFAIVTFLGSDTLQKDEDWYFVGCRLLTYQLLHAEETRIRDRDAGRIDWVVAVTPAVEAWKREQLVRDGAKVVEVEDVPLHWWIRTAVARWKDQFTKLRILLWTEYARVLFVDADTLLFAPLDDIFDAEGSVYPSRTDPAFRKGDEAHLPAEYVFLAAQDHQFTGKRDHAVPPVETDTTGSFSAGFWLAAPSVELYHYLISVMGLYGRFDPGTMEQSLLNYAFRRCNSSQEDREASATCPAGARAGPMPWGELDWRWSSTWPSRKDRLEGVASLHEKFWKKGPDGLKWRWRTWRRRMEESLGPTYT</sequence>
<dbReference type="PANTHER" id="PTHR11183">
    <property type="entry name" value="GLYCOGENIN SUBFAMILY MEMBER"/>
    <property type="match status" value="1"/>
</dbReference>
<keyword evidence="2" id="KW-1185">Reference proteome</keyword>
<proteinExistence type="predicted"/>
<dbReference type="InterPro" id="IPR050587">
    <property type="entry name" value="GNT1/Glycosyltrans_8"/>
</dbReference>
<protein>
    <submittedName>
        <fullName evidence="1">Related to meiotically up-regulated gene 136 protein</fullName>
    </submittedName>
</protein>
<evidence type="ECO:0000313" key="1">
    <source>
        <dbReference type="EMBL" id="SPO01490.1"/>
    </source>
</evidence>
<reference evidence="1" key="1">
    <citation type="submission" date="2018-03" db="EMBL/GenBank/DDBJ databases">
        <authorList>
            <person name="Guldener U."/>
        </authorList>
    </citation>
    <scope>NUCLEOTIDE SEQUENCE</scope>
</reference>
<name>A0AAE8MVI8_9PEZI</name>
<evidence type="ECO:0000313" key="2">
    <source>
        <dbReference type="Proteomes" id="UP001187682"/>
    </source>
</evidence>
<dbReference type="Proteomes" id="UP001187682">
    <property type="component" value="Unassembled WGS sequence"/>
</dbReference>
<accession>A0AAE8MVI8</accession>
<dbReference type="Gene3D" id="3.90.550.10">
    <property type="entry name" value="Spore Coat Polysaccharide Biosynthesis Protein SpsA, Chain A"/>
    <property type="match status" value="1"/>
</dbReference>
<dbReference type="InterPro" id="IPR029044">
    <property type="entry name" value="Nucleotide-diphossugar_trans"/>
</dbReference>
<gene>
    <name evidence="1" type="ORF">DNG_04163</name>
</gene>
<dbReference type="EMBL" id="ONZQ02000005">
    <property type="protein sequence ID" value="SPO01490.1"/>
    <property type="molecule type" value="Genomic_DNA"/>
</dbReference>
<dbReference type="AlphaFoldDB" id="A0AAE8MVI8"/>
<comment type="caution">
    <text evidence="1">The sequence shown here is derived from an EMBL/GenBank/DDBJ whole genome shotgun (WGS) entry which is preliminary data.</text>
</comment>
<dbReference type="SUPFAM" id="SSF53448">
    <property type="entry name" value="Nucleotide-diphospho-sugar transferases"/>
    <property type="match status" value="1"/>
</dbReference>